<protein>
    <recommendedName>
        <fullName evidence="1">DMAP1-binding domain-containing protein</fullName>
    </recommendedName>
</protein>
<dbReference type="Proteomes" id="UP000005220">
    <property type="component" value="Chromosome 10"/>
</dbReference>
<dbReference type="Pfam" id="PF24919">
    <property type="entry name" value="Mug62"/>
    <property type="match status" value="1"/>
</dbReference>
<dbReference type="STRING" id="1071382.H2B0V3"/>
<dbReference type="InterPro" id="IPR025110">
    <property type="entry name" value="AMP-bd_C"/>
</dbReference>
<dbReference type="EMBL" id="HE650830">
    <property type="protein sequence ID" value="CCF60253.1"/>
    <property type="molecule type" value="Genomic_DNA"/>
</dbReference>
<dbReference type="OrthoDB" id="69964at2759"/>
<keyword evidence="3" id="KW-1185">Reference proteome</keyword>
<dbReference type="FunCoup" id="H2B0V3">
    <property type="interactions" value="67"/>
</dbReference>
<feature type="domain" description="DMAP1-binding" evidence="1">
    <location>
        <begin position="5"/>
        <end position="104"/>
    </location>
</feature>
<dbReference type="InParanoid" id="H2B0V3"/>
<dbReference type="PROSITE" id="PS51912">
    <property type="entry name" value="DMAP1_BIND"/>
    <property type="match status" value="1"/>
</dbReference>
<dbReference type="InterPro" id="IPR000873">
    <property type="entry name" value="AMP-dep_synth/lig_dom"/>
</dbReference>
<dbReference type="PANTHER" id="PTHR22754:SF32">
    <property type="entry name" value="DISCO-INTERACTING PROTEIN 2"/>
    <property type="match status" value="1"/>
</dbReference>
<evidence type="ECO:0000259" key="1">
    <source>
        <dbReference type="PROSITE" id="PS51912"/>
    </source>
</evidence>
<evidence type="ECO:0000313" key="3">
    <source>
        <dbReference type="Proteomes" id="UP000005220"/>
    </source>
</evidence>
<dbReference type="SMART" id="SM01137">
    <property type="entry name" value="DMAP_binding"/>
    <property type="match status" value="1"/>
</dbReference>
<dbReference type="HOGENOM" id="CLU_000737_0_0_1"/>
<dbReference type="InterPro" id="IPR056881">
    <property type="entry name" value="Mug62_dom"/>
</dbReference>
<dbReference type="GO" id="GO:1990816">
    <property type="term" value="C:vacuole-mitochondrion membrane contact site"/>
    <property type="evidence" value="ECO:0007669"/>
    <property type="project" value="EnsemblFungi"/>
</dbReference>
<dbReference type="Pfam" id="PF23024">
    <property type="entry name" value="AMP-dom_DIP2-like"/>
    <property type="match status" value="1"/>
</dbReference>
<dbReference type="GO" id="GO:0006970">
    <property type="term" value="P:response to osmotic stress"/>
    <property type="evidence" value="ECO:0007669"/>
    <property type="project" value="EnsemblFungi"/>
</dbReference>
<dbReference type="GO" id="GO:0097576">
    <property type="term" value="P:vacuole fusion"/>
    <property type="evidence" value="ECO:0007669"/>
    <property type="project" value="EnsemblFungi"/>
</dbReference>
<evidence type="ECO:0000313" key="2">
    <source>
        <dbReference type="EMBL" id="CCF60253.1"/>
    </source>
</evidence>
<dbReference type="GeneID" id="13883903"/>
<dbReference type="SUPFAM" id="SSF56801">
    <property type="entry name" value="Acetyl-CoA synthetase-like"/>
    <property type="match status" value="2"/>
</dbReference>
<dbReference type="InterPro" id="IPR042099">
    <property type="entry name" value="ANL_N_sf"/>
</dbReference>
<dbReference type="Gene3D" id="3.40.50.980">
    <property type="match status" value="1"/>
</dbReference>
<dbReference type="RefSeq" id="XP_003959388.1">
    <property type="nucleotide sequence ID" value="XM_003959339.1"/>
</dbReference>
<dbReference type="PANTHER" id="PTHR22754">
    <property type="entry name" value="DISCO-INTERACTING PROTEIN 2 DIP2 -RELATED"/>
    <property type="match status" value="1"/>
</dbReference>
<proteinExistence type="predicted"/>
<dbReference type="Gene3D" id="3.40.50.12780">
    <property type="entry name" value="N-terminal domain of ligase-like"/>
    <property type="match status" value="2"/>
</dbReference>
<dbReference type="eggNOG" id="KOG3628">
    <property type="taxonomic scope" value="Eukaryota"/>
</dbReference>
<dbReference type="GO" id="GO:0046339">
    <property type="term" value="P:diacylglycerol metabolic process"/>
    <property type="evidence" value="ECO:0007669"/>
    <property type="project" value="EnsemblFungi"/>
</dbReference>
<dbReference type="InterPro" id="IPR010506">
    <property type="entry name" value="DMAP1-bd"/>
</dbReference>
<dbReference type="Pfam" id="PF00501">
    <property type="entry name" value="AMP-binding"/>
    <property type="match status" value="1"/>
</dbReference>
<reference evidence="2 3" key="1">
    <citation type="journal article" date="2011" name="Proc. Natl. Acad. Sci. U.S.A.">
        <title>Evolutionary erosion of yeast sex chromosomes by mating-type switching accidents.</title>
        <authorList>
            <person name="Gordon J.L."/>
            <person name="Armisen D."/>
            <person name="Proux-Wera E."/>
            <person name="Oheigeartaigh S.S."/>
            <person name="Byrne K.P."/>
            <person name="Wolfe K.H."/>
        </authorList>
    </citation>
    <scope>NUCLEOTIDE SEQUENCE [LARGE SCALE GENOMIC DNA]</scope>
    <source>
        <strain evidence="3">ATCC 22294 / BCRC 22015 / CBS 2517 / CECT 1963 / NBRC 1671 / NRRL Y-8276</strain>
    </source>
</reference>
<dbReference type="KEGG" id="kaf:KAFR_0J01890"/>
<dbReference type="Pfam" id="PF06464">
    <property type="entry name" value="DMAP_binding"/>
    <property type="match status" value="1"/>
</dbReference>
<gene>
    <name evidence="2" type="primary">KAFR0J01890</name>
    <name evidence="2" type="ORF">KAFR_0J01890</name>
</gene>
<sequence>MDFSIPPTLPVNLQNKLSDIVQDYKDGNLTVKGYETKRLQLLENSTSDPKRSVSNVRANTIRIPGRNQSLSSTLIQKRSSNLNLLSRNDSVYRVTTNSSIASPSIMGTSIRHKRHSSTQLSLPSRDILSNGSYNPMVPLLPRKVLKNDNTLMASLPSILRGRSENYAGQNAIININSKGKETFISWDKLYLRAEKVAHELNKNNLYKMDKVLLWYNKDEVIEFAVAILGCFIAGMIAVPVSFDIYSLGEIIEILKTTNSKFILISNDCYKHLDNLYSANNNKIKLNKNENFSNVIFCKTDDLGTYSKAKKHAPTFDLSTIAYIEFTRTPLGRLSGVVMKHKVLNSQLSLLAKILNSRTMPHWKKNEIMKPHNHKIKPIAANKKLSGRFNLVNTLDPTRSTGLICGIFFNVFSGNLLINVDDNLLSKSGSYENIIDKYRADILLNDQLQLKQIVINYLENPDVVAERRKHKVDFSCIKCCLTSCNTIDVDVTDMVVNKWLKNLGCIDANLCYSPVLTLLDFGGIFLSIKDQLGHSSNFAIHNAKLRHQDELYINKEQLKGNCIETSIDAMASSTSSFKDYLKLETFGFPLPETLLCVVNPDDSTLVPDLTVGEIWVSSDNLIDQFYQMDKVNDFVFKAKLNHTKMFSFISESSDEDLANFAIERLNFISSICPPTTQFLRTKLIGFVYNGKVYVLSLIEDMFLQNKLLRLPNWAHTSDLKKEKASSSGNTASTGGTTIVGNQLNESSLSLPSLATRRVVQTHYLQQITESIVRTVATIYEVSAFELNHHQSEHFLVVVVESSLAKKPQLPANLQSGSSDRSLLAGASQKDKDVLEKKMNDLTDQIYRVLWIFHKIQPMCILVVPKDTLPKRYCSLELANSIVEKKFSSGELNSSFVRFQFDNVILDFVPHSNYYNESIFSQHLSVLRRSFIESTLDVDKDQIDKSFWQTSGIDYREYSYDGKSPKKKVTDFKSILEVLEWRIEKQGNETAFNDGDSNTTSNSNDNNVHKKVSWKTFDLIVGSFLKKIVASKTPLKSGDKVIIMCENAVEYVAMVMACFYCNLVIIPLKPLSERNLKYDFRDLANIIKSYKVKRVFMDSKVNNFLSNNTVANKLFKNYRYLFPKITVFSKLKKKQGINIKLFRNVLKDKFGHQRDNKLNTAPVVIWISNGYDVSNNIHVAMTHFTLMNSSKIIKETLQLGPNSPIFSLYSHTRGLGFIMSCLLGIYVGTSTDLFSYSTVMSDPKNILLGIQNLNIKNLYMNIETFGSLLDKASNLMKSKAEIVKHKGSQRSSASNLRFDFFKDVENLMIPFSGRPRTTAVENLLNRYQSILLSVEQINYVYEHHFNSIISLRSYLDLPPIDLFLDPVSMREGIVEELNPNSAEAIGALRLQDSGVVPVCTDVSIVNPETLVPCLEGEIGEIWCCSEGNASNYAIMNKNGTLTKDDFIDEQFKSRFEKDSYNGLTYLRTGDLGFIKNVQVTNTKGDLISLNLLYVLGPINETIDVLGLTHFVGDLEKSVKDAHHLIKNCIISKAGGLLVCLIRCKDNTSTKYGNITALLVSELLNKHGVVLDLCSFVKSDCNNRILNESWSSNRFTIMQEWFNRKITIGAQYGVNYGENISIYLLSDFEKENK</sequence>
<organism evidence="2 3">
    <name type="scientific">Kazachstania africana (strain ATCC 22294 / BCRC 22015 / CBS 2517 / CECT 1963 / NBRC 1671 / NRRL Y-8276)</name>
    <name type="common">Yeast</name>
    <name type="synonym">Kluyveromyces africanus</name>
    <dbReference type="NCBI Taxonomy" id="1071382"/>
    <lineage>
        <taxon>Eukaryota</taxon>
        <taxon>Fungi</taxon>
        <taxon>Dikarya</taxon>
        <taxon>Ascomycota</taxon>
        <taxon>Saccharomycotina</taxon>
        <taxon>Saccharomycetes</taxon>
        <taxon>Saccharomycetales</taxon>
        <taxon>Saccharomycetaceae</taxon>
        <taxon>Kazachstania</taxon>
    </lineage>
</organism>
<dbReference type="GO" id="GO:0005829">
    <property type="term" value="C:cytosol"/>
    <property type="evidence" value="ECO:0007669"/>
    <property type="project" value="TreeGrafter"/>
</dbReference>
<accession>H2B0V3</accession>
<name>H2B0V3_KAZAF</name>